<feature type="region of interest" description="Disordered" evidence="1">
    <location>
        <begin position="51"/>
        <end position="95"/>
    </location>
</feature>
<reference evidence="3" key="1">
    <citation type="journal article" date="2018" name="Nat. Microbiol.">
        <title>Leveraging single-cell genomics to expand the fungal tree of life.</title>
        <authorList>
            <person name="Ahrendt S.R."/>
            <person name="Quandt C.A."/>
            <person name="Ciobanu D."/>
            <person name="Clum A."/>
            <person name="Salamov A."/>
            <person name="Andreopoulos B."/>
            <person name="Cheng J.F."/>
            <person name="Woyke T."/>
            <person name="Pelin A."/>
            <person name="Henrissat B."/>
            <person name="Reynolds N.K."/>
            <person name="Benny G.L."/>
            <person name="Smith M.E."/>
            <person name="James T.Y."/>
            <person name="Grigoriev I.V."/>
        </authorList>
    </citation>
    <scope>NUCLEOTIDE SEQUENCE [LARGE SCALE GENOMIC DNA]</scope>
</reference>
<organism evidence="2 3">
    <name type="scientific">Blyttiomyces helicus</name>
    <dbReference type="NCBI Taxonomy" id="388810"/>
    <lineage>
        <taxon>Eukaryota</taxon>
        <taxon>Fungi</taxon>
        <taxon>Fungi incertae sedis</taxon>
        <taxon>Chytridiomycota</taxon>
        <taxon>Chytridiomycota incertae sedis</taxon>
        <taxon>Chytridiomycetes</taxon>
        <taxon>Chytridiomycetes incertae sedis</taxon>
        <taxon>Blyttiomyces</taxon>
    </lineage>
</organism>
<dbReference type="InterPro" id="IPR006939">
    <property type="entry name" value="SNF5"/>
</dbReference>
<proteinExistence type="predicted"/>
<evidence type="ECO:0000256" key="1">
    <source>
        <dbReference type="SAM" id="MobiDB-lite"/>
    </source>
</evidence>
<protein>
    <submittedName>
        <fullName evidence="2">Uncharacterized protein</fullName>
    </submittedName>
</protein>
<name>A0A4P9W1S2_9FUNG</name>
<dbReference type="GO" id="GO:0000228">
    <property type="term" value="C:nuclear chromosome"/>
    <property type="evidence" value="ECO:0007669"/>
    <property type="project" value="InterPro"/>
</dbReference>
<evidence type="ECO:0000313" key="2">
    <source>
        <dbReference type="EMBL" id="RKO85632.1"/>
    </source>
</evidence>
<dbReference type="GO" id="GO:0006338">
    <property type="term" value="P:chromatin remodeling"/>
    <property type="evidence" value="ECO:0007669"/>
    <property type="project" value="InterPro"/>
</dbReference>
<evidence type="ECO:0000313" key="3">
    <source>
        <dbReference type="Proteomes" id="UP000269721"/>
    </source>
</evidence>
<gene>
    <name evidence="2" type="ORF">BDK51DRAFT_40430</name>
</gene>
<dbReference type="AlphaFoldDB" id="A0A4P9W1S2"/>
<keyword evidence="3" id="KW-1185">Reference proteome</keyword>
<sequence length="297" mass="33130">MNDGYGIVDYGAARGRMSSRRSRGVEGSVRHLKGMSQPHCYFLQALPEIDNLTQGPNPAQPQPRKSIPTAATRPSSETLVGSSPTARRRPADARRESLGLAGSLRRSRFGHLAIGLSVVTLLLRLNGRSAEWDQRRPADLGAHPLSLRARAMRTRYGTVADFDRHRGGKAKGHGADASNPDKLTVQEAYRKHRYVERGNIYSSSAYVDSEYIEGEDPLPKPPRRDLGDFKYNSAKSKRLAGTHHHYHSRADLQQLADSVVMLVPIRLDLEVEGVRLRDAFTWNLNGETRDRVDFVET</sequence>
<feature type="compositionally biased region" description="Polar residues" evidence="1">
    <location>
        <begin position="72"/>
        <end position="85"/>
    </location>
</feature>
<accession>A0A4P9W1S2</accession>
<dbReference type="EMBL" id="KZ998899">
    <property type="protein sequence ID" value="RKO85632.1"/>
    <property type="molecule type" value="Genomic_DNA"/>
</dbReference>
<dbReference type="Pfam" id="PF04855">
    <property type="entry name" value="SNF5"/>
    <property type="match status" value="1"/>
</dbReference>
<dbReference type="OrthoDB" id="10258327at2759"/>
<dbReference type="Proteomes" id="UP000269721">
    <property type="component" value="Unassembled WGS sequence"/>
</dbReference>